<dbReference type="AlphaFoldDB" id="A0A6B2M1X5"/>
<feature type="binding site" evidence="14">
    <location>
        <position position="301"/>
    </location>
    <ligand>
        <name>substrate</name>
    </ligand>
</feature>
<evidence type="ECO:0000256" key="3">
    <source>
        <dbReference type="ARBA" id="ARBA00004910"/>
    </source>
</evidence>
<evidence type="ECO:0000256" key="7">
    <source>
        <dbReference type="ARBA" id="ARBA00022723"/>
    </source>
</evidence>
<dbReference type="NCBIfam" id="TIGR00326">
    <property type="entry name" value="eubact_ribD"/>
    <property type="match status" value="1"/>
</dbReference>
<dbReference type="Gene3D" id="3.40.430.10">
    <property type="entry name" value="Dihydrofolate Reductase, subunit A"/>
    <property type="match status" value="1"/>
</dbReference>
<evidence type="ECO:0000256" key="8">
    <source>
        <dbReference type="ARBA" id="ARBA00022833"/>
    </source>
</evidence>
<comment type="pathway">
    <text evidence="2 12">Cofactor biosynthesis; riboflavin biosynthesis; 5-amino-6-(D-ribitylamino)uracil from GTP: step 2/4.</text>
</comment>
<dbReference type="UniPathway" id="UPA00275">
    <property type="reaction ID" value="UER00401"/>
</dbReference>
<keyword evidence="6 12" id="KW-0686">Riboflavin biosynthesis</keyword>
<dbReference type="SUPFAM" id="SSF53597">
    <property type="entry name" value="Dihydrofolate reductase-like"/>
    <property type="match status" value="1"/>
</dbReference>
<dbReference type="InterPro" id="IPR002125">
    <property type="entry name" value="CMP_dCMP_dom"/>
</dbReference>
<feature type="binding site" evidence="14">
    <location>
        <begin position="303"/>
        <end position="309"/>
    </location>
    <ligand>
        <name>NADP(+)</name>
        <dbReference type="ChEBI" id="CHEBI:58349"/>
    </ligand>
</feature>
<dbReference type="EMBL" id="JAAGNX010000002">
    <property type="protein sequence ID" value="NDV62733.1"/>
    <property type="molecule type" value="Genomic_DNA"/>
</dbReference>
<dbReference type="GO" id="GO:0008270">
    <property type="term" value="F:zinc ion binding"/>
    <property type="evidence" value="ECO:0007669"/>
    <property type="project" value="InterPro"/>
</dbReference>
<evidence type="ECO:0000256" key="2">
    <source>
        <dbReference type="ARBA" id="ARBA00004882"/>
    </source>
</evidence>
<keyword evidence="12 17" id="KW-0378">Hydrolase</keyword>
<feature type="active site" description="Proton donor" evidence="13">
    <location>
        <position position="52"/>
    </location>
</feature>
<dbReference type="SUPFAM" id="SSF53927">
    <property type="entry name" value="Cytidine deaminase-like"/>
    <property type="match status" value="1"/>
</dbReference>
<keyword evidence="18" id="KW-1185">Reference proteome</keyword>
<dbReference type="PIRSF" id="PIRSF006769">
    <property type="entry name" value="RibD"/>
    <property type="match status" value="1"/>
</dbReference>
<keyword evidence="7 12" id="KW-0479">Metal-binding</keyword>
<evidence type="ECO:0000256" key="11">
    <source>
        <dbReference type="ARBA" id="ARBA00023268"/>
    </source>
</evidence>
<dbReference type="GO" id="GO:0009231">
    <property type="term" value="P:riboflavin biosynthetic process"/>
    <property type="evidence" value="ECO:0007669"/>
    <property type="project" value="UniProtKB-UniPathway"/>
</dbReference>
<comment type="caution">
    <text evidence="17">The sequence shown here is derived from an EMBL/GenBank/DDBJ whole genome shotgun (WGS) entry which is preliminary data.</text>
</comment>
<dbReference type="InterPro" id="IPR002734">
    <property type="entry name" value="RibDG_C"/>
</dbReference>
<dbReference type="RefSeq" id="WP_163965136.1">
    <property type="nucleotide sequence ID" value="NZ_JAAGNX010000002.1"/>
</dbReference>
<feature type="binding site" evidence="14">
    <location>
        <position position="200"/>
    </location>
    <ligand>
        <name>NADP(+)</name>
        <dbReference type="ChEBI" id="CHEBI:58349"/>
    </ligand>
</feature>
<dbReference type="EC" id="3.5.4.26" evidence="12"/>
<feature type="binding site" evidence="14">
    <location>
        <position position="158"/>
    </location>
    <ligand>
        <name>NADP(+)</name>
        <dbReference type="ChEBI" id="CHEBI:58349"/>
    </ligand>
</feature>
<feature type="binding site" evidence="14">
    <location>
        <position position="208"/>
    </location>
    <ligand>
        <name>substrate</name>
    </ligand>
</feature>
<dbReference type="PANTHER" id="PTHR38011">
    <property type="entry name" value="DIHYDROFOLATE REDUCTASE FAMILY PROTEIN (AFU_ORTHOLOGUE AFUA_8G06820)"/>
    <property type="match status" value="1"/>
</dbReference>
<dbReference type="InterPro" id="IPR016192">
    <property type="entry name" value="APOBEC/CMP_deaminase_Zn-bd"/>
</dbReference>
<dbReference type="Gene3D" id="3.40.140.10">
    <property type="entry name" value="Cytidine Deaminase, domain 2"/>
    <property type="match status" value="1"/>
</dbReference>
<evidence type="ECO:0000256" key="1">
    <source>
        <dbReference type="ARBA" id="ARBA00002151"/>
    </source>
</evidence>
<feature type="binding site" evidence="14">
    <location>
        <position position="172"/>
    </location>
    <ligand>
        <name>substrate</name>
    </ligand>
</feature>
<evidence type="ECO:0000313" key="17">
    <source>
        <dbReference type="EMBL" id="NDV62733.1"/>
    </source>
</evidence>
<evidence type="ECO:0000256" key="9">
    <source>
        <dbReference type="ARBA" id="ARBA00022857"/>
    </source>
</evidence>
<evidence type="ECO:0000313" key="18">
    <source>
        <dbReference type="Proteomes" id="UP000478417"/>
    </source>
</evidence>
<dbReference type="InterPro" id="IPR004794">
    <property type="entry name" value="Eubact_RibD"/>
</dbReference>
<comment type="similarity">
    <text evidence="5 12">In the C-terminal section; belongs to the HTP reductase family.</text>
</comment>
<feature type="binding site" evidence="14">
    <location>
        <position position="174"/>
    </location>
    <ligand>
        <name>NADP(+)</name>
        <dbReference type="ChEBI" id="CHEBI:58349"/>
    </ligand>
</feature>
<organism evidence="17 18">
    <name type="scientific">Oceanipulchritudo coccoides</name>
    <dbReference type="NCBI Taxonomy" id="2706888"/>
    <lineage>
        <taxon>Bacteria</taxon>
        <taxon>Pseudomonadati</taxon>
        <taxon>Verrucomicrobiota</taxon>
        <taxon>Opitutia</taxon>
        <taxon>Puniceicoccales</taxon>
        <taxon>Oceanipulchritudinaceae</taxon>
        <taxon>Oceanipulchritudo</taxon>
    </lineage>
</organism>
<comment type="cofactor">
    <cofactor evidence="12 15">
        <name>Zn(2+)</name>
        <dbReference type="ChEBI" id="CHEBI:29105"/>
    </cofactor>
    <text evidence="12 15">Binds 1 zinc ion.</text>
</comment>
<evidence type="ECO:0000256" key="6">
    <source>
        <dbReference type="ARBA" id="ARBA00022619"/>
    </source>
</evidence>
<evidence type="ECO:0000256" key="15">
    <source>
        <dbReference type="PIRSR" id="PIRSR006769-3"/>
    </source>
</evidence>
<dbReference type="Pfam" id="PF01872">
    <property type="entry name" value="RibD_C"/>
    <property type="match status" value="1"/>
</dbReference>
<proteinExistence type="inferred from homology"/>
<dbReference type="PANTHER" id="PTHR38011:SF7">
    <property type="entry name" value="2,5-DIAMINO-6-RIBOSYLAMINO-4(3H)-PYRIMIDINONE 5'-PHOSPHATE REDUCTASE"/>
    <property type="match status" value="1"/>
</dbReference>
<feature type="binding site" evidence="15">
    <location>
        <position position="88"/>
    </location>
    <ligand>
        <name>Zn(2+)</name>
        <dbReference type="ChEBI" id="CHEBI:29105"/>
        <note>catalytic</note>
    </ligand>
</feature>
<dbReference type="InterPro" id="IPR024072">
    <property type="entry name" value="DHFR-like_dom_sf"/>
</dbReference>
<evidence type="ECO:0000256" key="12">
    <source>
        <dbReference type="PIRNR" id="PIRNR006769"/>
    </source>
</evidence>
<evidence type="ECO:0000256" key="14">
    <source>
        <dbReference type="PIRSR" id="PIRSR006769-2"/>
    </source>
</evidence>
<evidence type="ECO:0000256" key="5">
    <source>
        <dbReference type="ARBA" id="ARBA00007417"/>
    </source>
</evidence>
<feature type="binding site" evidence="14">
    <location>
        <position position="211"/>
    </location>
    <ligand>
        <name>substrate</name>
    </ligand>
</feature>
<evidence type="ECO:0000259" key="16">
    <source>
        <dbReference type="PROSITE" id="PS51747"/>
    </source>
</evidence>
<evidence type="ECO:0000256" key="13">
    <source>
        <dbReference type="PIRSR" id="PIRSR006769-1"/>
    </source>
</evidence>
<evidence type="ECO:0000256" key="10">
    <source>
        <dbReference type="ARBA" id="ARBA00023002"/>
    </source>
</evidence>
<gene>
    <name evidence="17" type="primary">ribD</name>
    <name evidence="17" type="ORF">G0Q06_09750</name>
</gene>
<comment type="function">
    <text evidence="1 12">Converts 2,5-diamino-6-(ribosylamino)-4(3h)-pyrimidinone 5'-phosphate into 5-amino-6-(ribosylamino)-2,4(1h,3h)-pyrimidinedione 5'-phosphate.</text>
</comment>
<protein>
    <recommendedName>
        <fullName evidence="12">Riboflavin biosynthesis protein RibD</fullName>
    </recommendedName>
    <domain>
        <recommendedName>
            <fullName evidence="12">Diaminohydroxyphosphoribosylaminopyrimidine deaminase</fullName>
            <shortName evidence="12">DRAP deaminase</shortName>
            <ecNumber evidence="12">3.5.4.26</ecNumber>
        </recommendedName>
        <alternativeName>
            <fullName evidence="12">Riboflavin-specific deaminase</fullName>
        </alternativeName>
    </domain>
    <domain>
        <recommendedName>
            <fullName evidence="12">5-amino-6-(5-phosphoribosylamino)uracil reductase</fullName>
            <ecNumber evidence="12">1.1.1.193</ecNumber>
        </recommendedName>
        <alternativeName>
            <fullName evidence="12">HTP reductase</fullName>
        </alternativeName>
    </domain>
</protein>
<feature type="domain" description="CMP/dCMP-type deaminase" evidence="16">
    <location>
        <begin position="1"/>
        <end position="126"/>
    </location>
</feature>
<sequence length="373" mass="40878">MKNEALMQLAILEAGKALGRTHPNPAVGAVICHQDKVVATGFTQPAGQDHAEVQALKAFQKAGFRADESTRLVVTMEPCSTTGRTGACTDAIIAAGIPEVVSGTIDPNPSHSGTGFERLREAGIRVTEGVLKDDCEDLNLIFNWQMAHGTPFIAAKVATTLDGRMATRNGLSKWITGEAARADVHRWRRYFPAIAVGAGTVLADNPSLTARLEGDAEWCPIRFVFDRNLVSFKDRLPNLYSDKFKDRTIIITSNNHSSRLRQLEDMHGLRFWEIEDSTNDEGLGEFTSRCREEGISGVYIEGGAHVLSAFLKYRLIQYIFAYRAPKLLADSSGLSPFSGEEPASMQETVGLKTVRHASFGDDQLMRGFVVYPS</sequence>
<keyword evidence="9 12" id="KW-0521">NADP</keyword>
<keyword evidence="10 12" id="KW-0560">Oxidoreductase</keyword>
<name>A0A6B2M1X5_9BACT</name>
<dbReference type="Pfam" id="PF00383">
    <property type="entry name" value="dCMP_cyt_deam_1"/>
    <property type="match status" value="1"/>
</dbReference>
<dbReference type="InterPro" id="IPR050765">
    <property type="entry name" value="Riboflavin_Biosynth_HTPR"/>
</dbReference>
<comment type="catalytic activity">
    <reaction evidence="12">
        <text>2,5-diamino-6-hydroxy-4-(5-phosphoribosylamino)-pyrimidine + H2O + H(+) = 5-amino-6-(5-phospho-D-ribosylamino)uracil + NH4(+)</text>
        <dbReference type="Rhea" id="RHEA:21868"/>
        <dbReference type="ChEBI" id="CHEBI:15377"/>
        <dbReference type="ChEBI" id="CHEBI:15378"/>
        <dbReference type="ChEBI" id="CHEBI:28938"/>
        <dbReference type="ChEBI" id="CHEBI:58453"/>
        <dbReference type="ChEBI" id="CHEBI:58614"/>
        <dbReference type="EC" id="3.5.4.26"/>
    </reaction>
</comment>
<dbReference type="PROSITE" id="PS00903">
    <property type="entry name" value="CYT_DCMP_DEAMINASES_1"/>
    <property type="match status" value="1"/>
</dbReference>
<feature type="binding site" evidence="15">
    <location>
        <position position="79"/>
    </location>
    <ligand>
        <name>Zn(2+)</name>
        <dbReference type="ChEBI" id="CHEBI:29105"/>
        <note>catalytic</note>
    </ligand>
</feature>
<dbReference type="PROSITE" id="PS51747">
    <property type="entry name" value="CYT_DCMP_DEAMINASES_2"/>
    <property type="match status" value="1"/>
</dbReference>
<comment type="similarity">
    <text evidence="4 12">In the N-terminal section; belongs to the cytidine and deoxycytidylate deaminase family.</text>
</comment>
<accession>A0A6B2M1X5</accession>
<feature type="binding site" evidence="14">
    <location>
        <position position="204"/>
    </location>
    <ligand>
        <name>NADP(+)</name>
        <dbReference type="ChEBI" id="CHEBI:58349"/>
    </ligand>
</feature>
<dbReference type="InterPro" id="IPR016193">
    <property type="entry name" value="Cytidine_deaminase-like"/>
</dbReference>
<feature type="binding site" evidence="15">
    <location>
        <position position="50"/>
    </location>
    <ligand>
        <name>Zn(2+)</name>
        <dbReference type="ChEBI" id="CHEBI:29105"/>
        <note>catalytic</note>
    </ligand>
</feature>
<evidence type="ECO:0000256" key="4">
    <source>
        <dbReference type="ARBA" id="ARBA00005259"/>
    </source>
</evidence>
<dbReference type="EC" id="1.1.1.193" evidence="12"/>
<dbReference type="GO" id="GO:0008835">
    <property type="term" value="F:diaminohydroxyphosphoribosylaminopyrimidine deaminase activity"/>
    <property type="evidence" value="ECO:0007669"/>
    <property type="project" value="UniProtKB-EC"/>
</dbReference>
<feature type="binding site" evidence="14">
    <location>
        <position position="188"/>
    </location>
    <ligand>
        <name>substrate</name>
    </ligand>
</feature>
<comment type="catalytic activity">
    <reaction evidence="12">
        <text>5-amino-6-(5-phospho-D-ribitylamino)uracil + NADP(+) = 5-amino-6-(5-phospho-D-ribosylamino)uracil + NADPH + H(+)</text>
        <dbReference type="Rhea" id="RHEA:17845"/>
        <dbReference type="ChEBI" id="CHEBI:15378"/>
        <dbReference type="ChEBI" id="CHEBI:57783"/>
        <dbReference type="ChEBI" id="CHEBI:58349"/>
        <dbReference type="ChEBI" id="CHEBI:58421"/>
        <dbReference type="ChEBI" id="CHEBI:58453"/>
        <dbReference type="EC" id="1.1.1.193"/>
    </reaction>
</comment>
<keyword evidence="11" id="KW-0511">Multifunctional enzyme</keyword>
<keyword evidence="8 12" id="KW-0862">Zinc</keyword>
<dbReference type="CDD" id="cd01284">
    <property type="entry name" value="Riboflavin_deaminase-reductase"/>
    <property type="match status" value="1"/>
</dbReference>
<reference evidence="17 18" key="1">
    <citation type="submission" date="2020-02" db="EMBL/GenBank/DDBJ databases">
        <title>Albibacoteraceae fam. nov., the first described family within the subdivision 4 Verrucomicrobia.</title>
        <authorList>
            <person name="Xi F."/>
        </authorList>
    </citation>
    <scope>NUCLEOTIDE SEQUENCE [LARGE SCALE GENOMIC DNA]</scope>
    <source>
        <strain evidence="17 18">CK1056</strain>
    </source>
</reference>
<dbReference type="GO" id="GO:0008703">
    <property type="term" value="F:5-amino-6-(5-phosphoribosylamino)uracil reductase activity"/>
    <property type="evidence" value="ECO:0007669"/>
    <property type="project" value="UniProtKB-EC"/>
</dbReference>
<comment type="pathway">
    <text evidence="3 12">Cofactor biosynthesis; riboflavin biosynthesis; 5-amino-6-(D-ribitylamino)uracil from GTP: step 3/4.</text>
</comment>
<dbReference type="Proteomes" id="UP000478417">
    <property type="component" value="Unassembled WGS sequence"/>
</dbReference>